<dbReference type="Pfam" id="PF05036">
    <property type="entry name" value="SPOR"/>
    <property type="match status" value="1"/>
</dbReference>
<evidence type="ECO:0000313" key="7">
    <source>
        <dbReference type="EMBL" id="QOQ88108.1"/>
    </source>
</evidence>
<dbReference type="GO" id="GO:0000270">
    <property type="term" value="P:peptidoglycan metabolic process"/>
    <property type="evidence" value="ECO:0007669"/>
    <property type="project" value="UniProtKB-UniRule"/>
</dbReference>
<proteinExistence type="inferred from homology"/>
<dbReference type="Gene3D" id="3.30.70.1070">
    <property type="entry name" value="Sporulation related repeat"/>
    <property type="match status" value="1"/>
</dbReference>
<dbReference type="SUPFAM" id="SSF50685">
    <property type="entry name" value="Barwin-like endoglucanases"/>
    <property type="match status" value="1"/>
</dbReference>
<dbReference type="InterPro" id="IPR007730">
    <property type="entry name" value="SPOR-like_dom"/>
</dbReference>
<dbReference type="PANTHER" id="PTHR34183:SF1">
    <property type="entry name" value="ENDOLYTIC PEPTIDOGLYCAN TRANSGLYCOSYLASE RLPA"/>
    <property type="match status" value="1"/>
</dbReference>
<evidence type="ECO:0000256" key="4">
    <source>
        <dbReference type="HAMAP-Rule" id="MF_02071"/>
    </source>
</evidence>
<evidence type="ECO:0000259" key="6">
    <source>
        <dbReference type="PROSITE" id="PS51724"/>
    </source>
</evidence>
<dbReference type="PROSITE" id="PS51724">
    <property type="entry name" value="SPOR"/>
    <property type="match status" value="1"/>
</dbReference>
<organism evidence="7 8">
    <name type="scientific">Campylobacter corcagiensis</name>
    <dbReference type="NCBI Taxonomy" id="1448857"/>
    <lineage>
        <taxon>Bacteria</taxon>
        <taxon>Pseudomonadati</taxon>
        <taxon>Campylobacterota</taxon>
        <taxon>Epsilonproteobacteria</taxon>
        <taxon>Campylobacterales</taxon>
        <taxon>Campylobacteraceae</taxon>
        <taxon>Campylobacter</taxon>
    </lineage>
</organism>
<dbReference type="GO" id="GO:0071555">
    <property type="term" value="P:cell wall organization"/>
    <property type="evidence" value="ECO:0007669"/>
    <property type="project" value="UniProtKB-KW"/>
</dbReference>
<dbReference type="AlphaFoldDB" id="A0A7M1LHR4"/>
<dbReference type="EMBL" id="CP063078">
    <property type="protein sequence ID" value="QOQ88108.1"/>
    <property type="molecule type" value="Genomic_DNA"/>
</dbReference>
<dbReference type="Pfam" id="PF03330">
    <property type="entry name" value="DPBB_1"/>
    <property type="match status" value="1"/>
</dbReference>
<dbReference type="HAMAP" id="MF_02071">
    <property type="entry name" value="RlpA"/>
    <property type="match status" value="1"/>
</dbReference>
<dbReference type="InterPro" id="IPR009009">
    <property type="entry name" value="RlpA-like_DPBB"/>
</dbReference>
<dbReference type="GO" id="GO:0008932">
    <property type="term" value="F:lytic endotransglycosylase activity"/>
    <property type="evidence" value="ECO:0007669"/>
    <property type="project" value="UniProtKB-UniRule"/>
</dbReference>
<accession>A0A7M1LHR4</accession>
<dbReference type="CDD" id="cd22268">
    <property type="entry name" value="DPBB_RlpA-like"/>
    <property type="match status" value="1"/>
</dbReference>
<dbReference type="PANTHER" id="PTHR34183">
    <property type="entry name" value="ENDOLYTIC PEPTIDOGLYCAN TRANSGLYCOSYLASE RLPA"/>
    <property type="match status" value="1"/>
</dbReference>
<dbReference type="SUPFAM" id="SSF110997">
    <property type="entry name" value="Sporulation related repeat"/>
    <property type="match status" value="1"/>
</dbReference>
<keyword evidence="3 4" id="KW-0961">Cell wall biogenesis/degradation</keyword>
<dbReference type="Proteomes" id="UP000594749">
    <property type="component" value="Chromosome"/>
</dbReference>
<dbReference type="NCBIfam" id="TIGR00413">
    <property type="entry name" value="rlpA"/>
    <property type="match status" value="1"/>
</dbReference>
<dbReference type="InterPro" id="IPR034718">
    <property type="entry name" value="RlpA"/>
</dbReference>
<reference evidence="7 8" key="1">
    <citation type="submission" date="2020-10" db="EMBL/GenBank/DDBJ databases">
        <title>Campylobacter and Helicobacter PacBio genomes.</title>
        <authorList>
            <person name="Lane C."/>
        </authorList>
    </citation>
    <scope>NUCLEOTIDE SEQUENCE [LARGE SCALE GENOMIC DNA]</scope>
    <source>
        <strain evidence="7 8">2016D-0077</strain>
    </source>
</reference>
<evidence type="ECO:0000256" key="5">
    <source>
        <dbReference type="RuleBase" id="RU003495"/>
    </source>
</evidence>
<keyword evidence="2 4" id="KW-0456">Lyase</keyword>
<dbReference type="InterPro" id="IPR036908">
    <property type="entry name" value="RlpA-like_sf"/>
</dbReference>
<evidence type="ECO:0000256" key="2">
    <source>
        <dbReference type="ARBA" id="ARBA00023239"/>
    </source>
</evidence>
<gene>
    <name evidence="4" type="primary">rlpA</name>
    <name evidence="7" type="ORF">IMC76_00655</name>
</gene>
<dbReference type="InterPro" id="IPR012997">
    <property type="entry name" value="RplA"/>
</dbReference>
<comment type="similarity">
    <text evidence="4 5">Belongs to the RlpA family.</text>
</comment>
<keyword evidence="8" id="KW-1185">Reference proteome</keyword>
<evidence type="ECO:0000256" key="3">
    <source>
        <dbReference type="ARBA" id="ARBA00023316"/>
    </source>
</evidence>
<dbReference type="Gene3D" id="2.40.40.10">
    <property type="entry name" value="RlpA-like domain"/>
    <property type="match status" value="1"/>
</dbReference>
<dbReference type="EC" id="4.2.2.-" evidence="4"/>
<comment type="function">
    <text evidence="4">Lytic transglycosylase with a strong preference for naked glycan strands that lack stem peptides.</text>
</comment>
<sequence length="206" mass="22611">MRPYTIRGKTYYPETVKVGDTQSGLASWYGPGFHGKSTSNGERYSMYAQTAAHKTYPMNTMVKVTNTNNGKSTIVRINDRGPFVAGRVIDLSKKAASDIDVVARGTAPVKLEVVGFYGKTATISTPAKDRVFLGGNFMVQVGAFKNRTGAEIYKAQYDGESGYKTAVKEYHADGLYRVFLTGFKSEDEARDFALNTHISGAFVVRQ</sequence>
<name>A0A7M1LHR4_9BACT</name>
<keyword evidence="1" id="KW-0732">Signal</keyword>
<dbReference type="InterPro" id="IPR036680">
    <property type="entry name" value="SPOR-like_sf"/>
</dbReference>
<dbReference type="GO" id="GO:0042834">
    <property type="term" value="F:peptidoglycan binding"/>
    <property type="evidence" value="ECO:0007669"/>
    <property type="project" value="InterPro"/>
</dbReference>
<protein>
    <recommendedName>
        <fullName evidence="4">Probable endolytic peptidoglycan transglycosylase RlpA</fullName>
        <ecNumber evidence="4">4.2.2.-</ecNumber>
    </recommendedName>
</protein>
<evidence type="ECO:0000256" key="1">
    <source>
        <dbReference type="ARBA" id="ARBA00022729"/>
    </source>
</evidence>
<feature type="domain" description="SPOR" evidence="6">
    <location>
        <begin position="131"/>
        <end position="206"/>
    </location>
</feature>
<evidence type="ECO:0000313" key="8">
    <source>
        <dbReference type="Proteomes" id="UP000594749"/>
    </source>
</evidence>
<dbReference type="OrthoDB" id="9779128at2"/>